<organism evidence="2 3">
    <name type="scientific">Okeanomitos corallinicola TIOX110</name>
    <dbReference type="NCBI Taxonomy" id="3133117"/>
    <lineage>
        <taxon>Bacteria</taxon>
        <taxon>Bacillati</taxon>
        <taxon>Cyanobacteriota</taxon>
        <taxon>Cyanophyceae</taxon>
        <taxon>Nostocales</taxon>
        <taxon>Aphanizomenonaceae</taxon>
        <taxon>Okeanomitos</taxon>
    </lineage>
</organism>
<proteinExistence type="predicted"/>
<dbReference type="SMART" id="SM00317">
    <property type="entry name" value="SET"/>
    <property type="match status" value="1"/>
</dbReference>
<dbReference type="PROSITE" id="PS50280">
    <property type="entry name" value="SET"/>
    <property type="match status" value="1"/>
</dbReference>
<dbReference type="EMBL" id="CP150886">
    <property type="protein sequence ID" value="WZB89327.1"/>
    <property type="molecule type" value="Genomic_DNA"/>
</dbReference>
<dbReference type="Proteomes" id="UP001483337">
    <property type="component" value="Chromosome"/>
</dbReference>
<dbReference type="Gene3D" id="2.170.270.10">
    <property type="entry name" value="SET domain"/>
    <property type="match status" value="1"/>
</dbReference>
<dbReference type="RefSeq" id="WP_353932229.1">
    <property type="nucleotide sequence ID" value="NZ_CP150886.1"/>
</dbReference>
<dbReference type="Pfam" id="PF00856">
    <property type="entry name" value="SET"/>
    <property type="match status" value="1"/>
</dbReference>
<protein>
    <submittedName>
        <fullName evidence="2">SET domain-containing protein-lysine N-methyltransferase</fullName>
    </submittedName>
</protein>
<accession>A0ABZ2UVB1</accession>
<dbReference type="InterPro" id="IPR009207">
    <property type="entry name" value="SET7_MeTrfase"/>
</dbReference>
<keyword evidence="3" id="KW-1185">Reference proteome</keyword>
<gene>
    <name evidence="2" type="ORF">WJM97_06495</name>
</gene>
<dbReference type="SUPFAM" id="SSF82199">
    <property type="entry name" value="SET domain"/>
    <property type="match status" value="1"/>
</dbReference>
<dbReference type="InterPro" id="IPR046341">
    <property type="entry name" value="SET_dom_sf"/>
</dbReference>
<feature type="domain" description="SET" evidence="1">
    <location>
        <begin position="1"/>
        <end position="117"/>
    </location>
</feature>
<sequence>MIQVNIIPNKGRGIIATQDISKGTLLEIAAVSIIPSEIRKSVQPKIEVFKYLFVQPSEYKGSKESNAYLVFGLASLCNHNREPNSFIDWVENEIGIWSHLIAQKDIRKGEEITLFYTNIDEYVDKKGFL</sequence>
<reference evidence="2 3" key="1">
    <citation type="submission" date="2024-04" db="EMBL/GenBank/DDBJ databases">
        <title>Okeanomitos corallinicola gen. &amp; sp. nov. (Nostocales, Cyanobacteria), a new toxic marine heterocyst-forming cyanobacterium from a coral reef.</title>
        <authorList>
            <person name="Li H."/>
            <person name="Li R."/>
            <person name="Kang J."/>
            <person name="Hii K.S."/>
            <person name="Mohamed H.F."/>
            <person name="Xu X."/>
            <person name="Luo Z."/>
        </authorList>
    </citation>
    <scope>NUCLEOTIDE SEQUENCE [LARGE SCALE GENOMIC DNA]</scope>
    <source>
        <strain evidence="2 3">TIOX110</strain>
    </source>
</reference>
<evidence type="ECO:0000259" key="1">
    <source>
        <dbReference type="PROSITE" id="PS50280"/>
    </source>
</evidence>
<evidence type="ECO:0000313" key="2">
    <source>
        <dbReference type="EMBL" id="WZB89327.1"/>
    </source>
</evidence>
<evidence type="ECO:0000313" key="3">
    <source>
        <dbReference type="Proteomes" id="UP001483337"/>
    </source>
</evidence>
<dbReference type="InterPro" id="IPR001214">
    <property type="entry name" value="SET_dom"/>
</dbReference>
<name>A0ABZ2UVB1_9CYAN</name>
<dbReference type="PIRSF" id="PIRSF022536">
    <property type="entry name" value="A612L_SET"/>
    <property type="match status" value="1"/>
</dbReference>